<dbReference type="PANTHER" id="PTHR12466:SF8">
    <property type="entry name" value="PARAFIBROMIN"/>
    <property type="match status" value="1"/>
</dbReference>
<protein>
    <submittedName>
        <fullName evidence="8">Uncharacterized protein</fullName>
    </submittedName>
</protein>
<evidence type="ECO:0000256" key="3">
    <source>
        <dbReference type="ARBA" id="ARBA00023163"/>
    </source>
</evidence>
<dbReference type="GO" id="GO:0006368">
    <property type="term" value="P:transcription elongation by RNA polymerase II"/>
    <property type="evidence" value="ECO:0007669"/>
    <property type="project" value="InterPro"/>
</dbReference>
<name>A0AAD1USP0_EUPCR</name>
<evidence type="ECO:0000313" key="8">
    <source>
        <dbReference type="EMBL" id="CAI2370729.1"/>
    </source>
</evidence>
<keyword evidence="3" id="KW-0804">Transcription</keyword>
<keyword evidence="4" id="KW-0539">Nucleus</keyword>
<organism evidence="8 9">
    <name type="scientific">Euplotes crassus</name>
    <dbReference type="NCBI Taxonomy" id="5936"/>
    <lineage>
        <taxon>Eukaryota</taxon>
        <taxon>Sar</taxon>
        <taxon>Alveolata</taxon>
        <taxon>Ciliophora</taxon>
        <taxon>Intramacronucleata</taxon>
        <taxon>Spirotrichea</taxon>
        <taxon>Hypotrichia</taxon>
        <taxon>Euplotida</taxon>
        <taxon>Euplotidae</taxon>
        <taxon>Moneuplotes</taxon>
    </lineage>
</organism>
<evidence type="ECO:0000259" key="7">
    <source>
        <dbReference type="Pfam" id="PF16050"/>
    </source>
</evidence>
<evidence type="ECO:0000256" key="1">
    <source>
        <dbReference type="ARBA" id="ARBA00004123"/>
    </source>
</evidence>
<evidence type="ECO:0000256" key="2">
    <source>
        <dbReference type="ARBA" id="ARBA00010427"/>
    </source>
</evidence>
<dbReference type="Proteomes" id="UP001295684">
    <property type="component" value="Unassembled WGS sequence"/>
</dbReference>
<gene>
    <name evidence="8" type="ORF">ECRASSUSDP1_LOCUS12047</name>
</gene>
<reference evidence="8" key="1">
    <citation type="submission" date="2023-07" db="EMBL/GenBank/DDBJ databases">
        <authorList>
            <consortium name="AG Swart"/>
            <person name="Singh M."/>
            <person name="Singh A."/>
            <person name="Seah K."/>
            <person name="Emmerich C."/>
        </authorList>
    </citation>
    <scope>NUCLEOTIDE SEQUENCE</scope>
    <source>
        <strain evidence="8">DP1</strain>
    </source>
</reference>
<dbReference type="Gene3D" id="3.40.50.11990">
    <property type="entry name" value="RNA polymerase II accessory factor, Cdc73 C-terminal domain"/>
    <property type="match status" value="1"/>
</dbReference>
<comment type="caution">
    <text evidence="8">The sequence shown here is derived from an EMBL/GenBank/DDBJ whole genome shotgun (WGS) entry which is preliminary data.</text>
</comment>
<feature type="domain" description="Cell division control protein 73 C-terminal" evidence="6">
    <location>
        <begin position="269"/>
        <end position="419"/>
    </location>
</feature>
<evidence type="ECO:0000313" key="9">
    <source>
        <dbReference type="Proteomes" id="UP001295684"/>
    </source>
</evidence>
<dbReference type="InterPro" id="IPR031336">
    <property type="entry name" value="CDC73_C"/>
</dbReference>
<evidence type="ECO:0000256" key="4">
    <source>
        <dbReference type="ARBA" id="ARBA00023242"/>
    </source>
</evidence>
<dbReference type="GO" id="GO:0032968">
    <property type="term" value="P:positive regulation of transcription elongation by RNA polymerase II"/>
    <property type="evidence" value="ECO:0007669"/>
    <property type="project" value="TreeGrafter"/>
</dbReference>
<comment type="similarity">
    <text evidence="2">Belongs to the CDC73 family.</text>
</comment>
<feature type="compositionally biased region" description="Basic and acidic residues" evidence="5">
    <location>
        <begin position="150"/>
        <end position="170"/>
    </location>
</feature>
<dbReference type="GO" id="GO:0016593">
    <property type="term" value="C:Cdc73/Paf1 complex"/>
    <property type="evidence" value="ECO:0007669"/>
    <property type="project" value="InterPro"/>
</dbReference>
<comment type="subcellular location">
    <subcellularLocation>
        <location evidence="1">Nucleus</location>
    </subcellularLocation>
</comment>
<evidence type="ECO:0000256" key="5">
    <source>
        <dbReference type="SAM" id="MobiDB-lite"/>
    </source>
</evidence>
<evidence type="ECO:0000259" key="6">
    <source>
        <dbReference type="Pfam" id="PF05179"/>
    </source>
</evidence>
<feature type="domain" description="Paf1 complex subunit Cdc73 N-terminal" evidence="7">
    <location>
        <begin position="5"/>
        <end position="156"/>
    </location>
</feature>
<keyword evidence="9" id="KW-1185">Reference proteome</keyword>
<dbReference type="AlphaFoldDB" id="A0AAD1USP0"/>
<dbReference type="InterPro" id="IPR038103">
    <property type="entry name" value="CDC73_C_sf"/>
</dbReference>
<dbReference type="InterPro" id="IPR007852">
    <property type="entry name" value="Cdc73/Parafibromin"/>
</dbReference>
<dbReference type="InterPro" id="IPR032041">
    <property type="entry name" value="Cdc73_N"/>
</dbReference>
<dbReference type="GO" id="GO:0000993">
    <property type="term" value="F:RNA polymerase II complex binding"/>
    <property type="evidence" value="ECO:0007669"/>
    <property type="project" value="TreeGrafter"/>
</dbReference>
<dbReference type="EMBL" id="CAMPGE010011932">
    <property type="protein sequence ID" value="CAI2370729.1"/>
    <property type="molecule type" value="Genomic_DNA"/>
</dbReference>
<dbReference type="Pfam" id="PF05179">
    <property type="entry name" value="CDC73_C"/>
    <property type="match status" value="1"/>
</dbReference>
<sequence>MSNVVDPLVLLKDYYKGNKEIEYRSEDHTLVFGKTKVPVDMKTAWIKKGGTTQYSIGALWYCLMNKDVSVTTFMETATSQGFERISLLDKKKIIDYFSGELDDVDAIDKTLIKDTLVKIGQSNQSVEGRSEADISKGSTIANKRQMKAAGKHEEEKIMAGDSHRKEAQKIEDKKREMKVIDFLTKNEKRVISKNSILKCPGVSFAKIYQLCCEMINEKPRGDALLERVTKKGVKKILDVNISTLKKKQKMSLLDEILNSGDGDGSIEGRPIIVVPPIPDHSKLCYSNAIQFFTEGQYIDGNIAKKAEGYNEYGDHQEFEYVINNKRVKFELYDSVIGFNKSHWRRVVAYFAQAEEWELKDFPPKESAVDIFLKIRGYFFTFTGLQIPNCIQKYNIKPLRVSRSQRYEDRSIKKEFWDDLIEFLGKERYKGK</sequence>
<accession>A0AAD1USP0</accession>
<feature type="region of interest" description="Disordered" evidence="5">
    <location>
        <begin position="143"/>
        <end position="170"/>
    </location>
</feature>
<dbReference type="Pfam" id="PF16050">
    <property type="entry name" value="CDC73_N"/>
    <property type="match status" value="1"/>
</dbReference>
<proteinExistence type="inferred from homology"/>
<dbReference type="PANTHER" id="PTHR12466">
    <property type="entry name" value="CDC73 DOMAIN PROTEIN"/>
    <property type="match status" value="1"/>
</dbReference>